<sequence length="1224" mass="146609">MTSVRFVIANQISPSNRNSLQEFKNAFIIDSYQQQQNNQLNEITIQNQINQNNIVNIIPQQLVQQQINLKNLPPKRPSLKINSKLQKSKFQQFQNQEQNTAQQQDSLYNCTIKQSQDSINQLQLDFQKSISQDSEESLVLQKKKYQQKIFNGVVKILEYVRNDKNNLNQIEVFELGITVFFLNLLTLKFSEKVDELFQYFKLSLNDENIQNYQQFKPFGTCEEYKGDEIDFIQNLKGREKYFQKEYELRSVFQKNFQRIFHASLFFQCIDEFEEILKLYEDDVQQKKLNVRQDVLLLALNYENESIVNFLLKNKTRIYAAQGEGIKDFIKQKQIPINNENINEICINSLFLTYYYTVYCFSAKMIQFVISKTEDAFQNKLILQHFIQYQLNSLCMKLFMKMLIQKQELDKEMVQICINNYNFQFLYFYQNKARNKVWGWLEEAQYQKALVKSVRKSKGRNFESLIFFLAKIELWSSKDLIQLMAETLYERLDSEINDNNFLFSFNNPLKVVVLIIELLDITINNVYYQKNMLFKAKRLYMNFAQKLIKTAIDEDQMYELLIDWDLQGRKLLHIIYQNSLMDIIADNKVQDVIDILWNGNNLITNNILSFSSISQNLFKDQFNKSLRKKQNYFYPFNQKYRDESFVLQQDVWVKQIKLRHYLDQFSILIFIIFYIILFYYIFDAFEYDEKDEIFVVNSKQIIDKIKHNLISMIVIPLFFGINLPLHSIVKIIYLKEYEKNVKLNAGHILDIIISIFSLYYIFFIIYLDENNTNEIQSQFKILHYILLNLIFLKAINCFTATKLFGPLLQALIFIFIECFKFLIIFSLILALFTFIEQLFKSFEVSLLYLIETMFGQFSFSSYQQNYPVLGPTFIFIFLFAMAILFINVLTSILAFTFEKAKRQGRNLHYKHIIQYIRQGKFQRKYGFLIIMPVFLQFTLIPYLILKMFLQQKQLGKVCQFYYWLGYFPILFNSILFFIIFNFCLLPFAYIKNCFQLFKFWLNDQIDTKLLLQWLFLGLFILSKKIIWDEIKVYYWYLKSSKQPTMKESKQQKQNNESFIYVFQTLAKMYQQNTIYTTIGEIFKQTKQNILLNQINQIDIDPEQHILGVNLLKRKSNQYQASSFNLDKKQFQQKKDLLLQRATSTIPTSIINKIKIKTIFEGIPEMRDADYVYEYLENFSFKSVIEDDRRESIINIQNVLKLHENYTRKELNLIIHNQLYKALKNL</sequence>
<dbReference type="InParanoid" id="G0QYH8"/>
<dbReference type="AlphaFoldDB" id="G0QYH8"/>
<dbReference type="OMA" id="NIRNHES"/>
<name>G0QYH8_ICHMU</name>
<feature type="transmembrane region" description="Helical" evidence="1">
    <location>
        <begin position="924"/>
        <end position="944"/>
    </location>
</feature>
<evidence type="ECO:0000256" key="1">
    <source>
        <dbReference type="SAM" id="Phobius"/>
    </source>
</evidence>
<feature type="transmembrane region" description="Helical" evidence="1">
    <location>
        <begin position="873"/>
        <end position="896"/>
    </location>
</feature>
<accession>G0QYH8</accession>
<feature type="transmembrane region" description="Helical" evidence="1">
    <location>
        <begin position="778"/>
        <end position="800"/>
    </location>
</feature>
<feature type="transmembrane region" description="Helical" evidence="1">
    <location>
        <begin position="664"/>
        <end position="681"/>
    </location>
</feature>
<feature type="transmembrane region" description="Helical" evidence="1">
    <location>
        <begin position="806"/>
        <end position="831"/>
    </location>
</feature>
<keyword evidence="3" id="KW-1185">Reference proteome</keyword>
<dbReference type="OrthoDB" id="323958at2759"/>
<gene>
    <name evidence="2" type="ORF">IMG5_149753</name>
</gene>
<feature type="transmembrane region" description="Helical" evidence="1">
    <location>
        <begin position="708"/>
        <end position="732"/>
    </location>
</feature>
<dbReference type="GeneID" id="14905839"/>
<keyword evidence="1" id="KW-0812">Transmembrane</keyword>
<protein>
    <submittedName>
        <fullName evidence="2">Uncharacterized protein</fullName>
    </submittedName>
</protein>
<keyword evidence="1" id="KW-0472">Membrane</keyword>
<dbReference type="RefSeq" id="XP_004030966.1">
    <property type="nucleotide sequence ID" value="XM_004030918.1"/>
</dbReference>
<organism evidence="2 3">
    <name type="scientific">Ichthyophthirius multifiliis</name>
    <name type="common">White spot disease agent</name>
    <name type="synonym">Ich</name>
    <dbReference type="NCBI Taxonomy" id="5932"/>
    <lineage>
        <taxon>Eukaryota</taxon>
        <taxon>Sar</taxon>
        <taxon>Alveolata</taxon>
        <taxon>Ciliophora</taxon>
        <taxon>Intramacronucleata</taxon>
        <taxon>Oligohymenophorea</taxon>
        <taxon>Hymenostomatida</taxon>
        <taxon>Ophryoglenina</taxon>
        <taxon>Ichthyophthirius</taxon>
    </lineage>
</organism>
<keyword evidence="1" id="KW-1133">Transmembrane helix</keyword>
<evidence type="ECO:0000313" key="2">
    <source>
        <dbReference type="EMBL" id="EGR29730.1"/>
    </source>
</evidence>
<feature type="transmembrane region" description="Helical" evidence="1">
    <location>
        <begin position="964"/>
        <end position="988"/>
    </location>
</feature>
<evidence type="ECO:0000313" key="3">
    <source>
        <dbReference type="Proteomes" id="UP000008983"/>
    </source>
</evidence>
<dbReference type="EMBL" id="GL984112">
    <property type="protein sequence ID" value="EGR29730.1"/>
    <property type="molecule type" value="Genomic_DNA"/>
</dbReference>
<dbReference type="Proteomes" id="UP000008983">
    <property type="component" value="Unassembled WGS sequence"/>
</dbReference>
<feature type="transmembrane region" description="Helical" evidence="1">
    <location>
        <begin position="744"/>
        <end position="766"/>
    </location>
</feature>
<reference evidence="2 3" key="1">
    <citation type="submission" date="2011-07" db="EMBL/GenBank/DDBJ databases">
        <authorList>
            <person name="Coyne R."/>
            <person name="Brami D."/>
            <person name="Johnson J."/>
            <person name="Hostetler J."/>
            <person name="Hannick L."/>
            <person name="Clark T."/>
            <person name="Cassidy-Hanley D."/>
            <person name="Inman J."/>
        </authorList>
    </citation>
    <scope>NUCLEOTIDE SEQUENCE [LARGE SCALE GENOMIC DNA]</scope>
    <source>
        <strain evidence="2 3">G5</strain>
    </source>
</reference>
<proteinExistence type="predicted"/>
<dbReference type="eggNOG" id="ENOG502R2HM">
    <property type="taxonomic scope" value="Eukaryota"/>
</dbReference>